<protein>
    <submittedName>
        <fullName evidence="2">Uncharacterized protein</fullName>
    </submittedName>
</protein>
<accession>A0ABP3IBP7</accession>
<name>A0ABP3IBP7_9ACTN</name>
<organism evidence="2 3">
    <name type="scientific">Streptomyces luteireticuli</name>
    <dbReference type="NCBI Taxonomy" id="173858"/>
    <lineage>
        <taxon>Bacteria</taxon>
        <taxon>Bacillati</taxon>
        <taxon>Actinomycetota</taxon>
        <taxon>Actinomycetes</taxon>
        <taxon>Kitasatosporales</taxon>
        <taxon>Streptomycetaceae</taxon>
        <taxon>Streptomyces</taxon>
    </lineage>
</organism>
<feature type="region of interest" description="Disordered" evidence="1">
    <location>
        <begin position="1"/>
        <end position="29"/>
    </location>
</feature>
<dbReference type="EMBL" id="BAAABX010000018">
    <property type="protein sequence ID" value="GAA0397049.1"/>
    <property type="molecule type" value="Genomic_DNA"/>
</dbReference>
<evidence type="ECO:0000313" key="3">
    <source>
        <dbReference type="Proteomes" id="UP001500879"/>
    </source>
</evidence>
<keyword evidence="3" id="KW-1185">Reference proteome</keyword>
<gene>
    <name evidence="2" type="ORF">GCM10010357_17720</name>
</gene>
<comment type="caution">
    <text evidence="2">The sequence shown here is derived from an EMBL/GenBank/DDBJ whole genome shotgun (WGS) entry which is preliminary data.</text>
</comment>
<dbReference type="Proteomes" id="UP001500879">
    <property type="component" value="Unassembled WGS sequence"/>
</dbReference>
<evidence type="ECO:0000313" key="2">
    <source>
        <dbReference type="EMBL" id="GAA0397049.1"/>
    </source>
</evidence>
<reference evidence="3" key="1">
    <citation type="journal article" date="2019" name="Int. J. Syst. Evol. Microbiol.">
        <title>The Global Catalogue of Microorganisms (GCM) 10K type strain sequencing project: providing services to taxonomists for standard genome sequencing and annotation.</title>
        <authorList>
            <consortium name="The Broad Institute Genomics Platform"/>
            <consortium name="The Broad Institute Genome Sequencing Center for Infectious Disease"/>
            <person name="Wu L."/>
            <person name="Ma J."/>
        </authorList>
    </citation>
    <scope>NUCLEOTIDE SEQUENCE [LARGE SCALE GENOMIC DNA]</scope>
    <source>
        <strain evidence="3">JCM 4788</strain>
    </source>
</reference>
<proteinExistence type="predicted"/>
<sequence>MTYRRETLLKEAQPEEARPTVAEERRESEVPPLEPVLVCSRVPFVVNRYGGITRGANV</sequence>
<evidence type="ECO:0000256" key="1">
    <source>
        <dbReference type="SAM" id="MobiDB-lite"/>
    </source>
</evidence>